<reference evidence="2" key="1">
    <citation type="journal article" date="2021" name="Proc. Natl. Acad. Sci. U.S.A.">
        <title>A Catalog of Tens of Thousands of Viruses from Human Metagenomes Reveals Hidden Associations with Chronic Diseases.</title>
        <authorList>
            <person name="Tisza M.J."/>
            <person name="Buck C.B."/>
        </authorList>
    </citation>
    <scope>NUCLEOTIDE SEQUENCE</scope>
    <source>
        <strain evidence="2">CtxMM9</strain>
    </source>
</reference>
<organism evidence="2">
    <name type="scientific">Siphoviridae sp. ctxMM9</name>
    <dbReference type="NCBI Taxonomy" id="2827973"/>
    <lineage>
        <taxon>Viruses</taxon>
        <taxon>Duplodnaviria</taxon>
        <taxon>Heunggongvirae</taxon>
        <taxon>Uroviricota</taxon>
        <taxon>Caudoviricetes</taxon>
    </lineage>
</organism>
<protein>
    <submittedName>
        <fullName evidence="2">Uncharacterized protein</fullName>
    </submittedName>
</protein>
<keyword evidence="1" id="KW-0472">Membrane</keyword>
<proteinExistence type="predicted"/>
<keyword evidence="1" id="KW-0812">Transmembrane</keyword>
<name>A0A8S5T5Y4_9CAUD</name>
<sequence length="32" mass="3767">MKQHGNFLLIFRMDVLLRIIIIIGLLKMIKKG</sequence>
<keyword evidence="1" id="KW-1133">Transmembrane helix</keyword>
<feature type="transmembrane region" description="Helical" evidence="1">
    <location>
        <begin position="6"/>
        <end position="26"/>
    </location>
</feature>
<accession>A0A8S5T5Y4</accession>
<dbReference type="EMBL" id="BK032759">
    <property type="protein sequence ID" value="DAF58757.1"/>
    <property type="molecule type" value="Genomic_DNA"/>
</dbReference>
<evidence type="ECO:0000256" key="1">
    <source>
        <dbReference type="SAM" id="Phobius"/>
    </source>
</evidence>
<evidence type="ECO:0000313" key="2">
    <source>
        <dbReference type="EMBL" id="DAF58757.1"/>
    </source>
</evidence>